<dbReference type="CDD" id="cd05403">
    <property type="entry name" value="NT_KNTase_like"/>
    <property type="match status" value="1"/>
</dbReference>
<keyword evidence="2" id="KW-0808">Transferase</keyword>
<dbReference type="Pfam" id="PF18765">
    <property type="entry name" value="Polbeta"/>
    <property type="match status" value="1"/>
</dbReference>
<evidence type="ECO:0000313" key="2">
    <source>
        <dbReference type="EMBL" id="QKE27426.1"/>
    </source>
</evidence>
<keyword evidence="3" id="KW-1185">Reference proteome</keyword>
<dbReference type="GO" id="GO:0016740">
    <property type="term" value="F:transferase activity"/>
    <property type="evidence" value="ECO:0007669"/>
    <property type="project" value="UniProtKB-KW"/>
</dbReference>
<protein>
    <submittedName>
        <fullName evidence="2">Nucleotidyltransferase domain-containing protein</fullName>
    </submittedName>
</protein>
<gene>
    <name evidence="2" type="ORF">AACT_0195</name>
</gene>
<sequence>MPLSEDKKSNFIEIIKSQLSQFSEISKIVLFGSFVKSSEPNDIDIAIVQNSNDNYLKLSLKYRKVLRDLSKQIPLDIVPIKQGANGIFLNEIDKGLVIYER</sequence>
<accession>A0A6M8EDR3</accession>
<dbReference type="InterPro" id="IPR041633">
    <property type="entry name" value="Polbeta"/>
</dbReference>
<dbReference type="EMBL" id="CP042652">
    <property type="protein sequence ID" value="QKE27426.1"/>
    <property type="molecule type" value="Genomic_DNA"/>
</dbReference>
<dbReference type="Gene3D" id="3.30.460.10">
    <property type="entry name" value="Beta Polymerase, domain 2"/>
    <property type="match status" value="1"/>
</dbReference>
<reference evidence="2 3" key="1">
    <citation type="submission" date="2019-08" db="EMBL/GenBank/DDBJ databases">
        <title>Complete genome sequence of Arcobacter acticola.</title>
        <authorList>
            <person name="Miller W."/>
        </authorList>
    </citation>
    <scope>NUCLEOTIDE SEQUENCE [LARGE SCALE GENOMIC DNA]</scope>
    <source>
        <strain evidence="2 3">KCTC 52212</strain>
    </source>
</reference>
<feature type="domain" description="Polymerase beta nucleotidyltransferase" evidence="1">
    <location>
        <begin position="15"/>
        <end position="101"/>
    </location>
</feature>
<dbReference type="Proteomes" id="UP000503483">
    <property type="component" value="Chromosome"/>
</dbReference>
<dbReference type="SUPFAM" id="SSF81301">
    <property type="entry name" value="Nucleotidyltransferase"/>
    <property type="match status" value="1"/>
</dbReference>
<name>A0A6M8EDR3_9BACT</name>
<evidence type="ECO:0000259" key="1">
    <source>
        <dbReference type="Pfam" id="PF18765"/>
    </source>
</evidence>
<evidence type="ECO:0000313" key="3">
    <source>
        <dbReference type="Proteomes" id="UP000503483"/>
    </source>
</evidence>
<dbReference type="RefSeq" id="WP_172124130.1">
    <property type="nucleotide sequence ID" value="NZ_CP042652.1"/>
</dbReference>
<proteinExistence type="predicted"/>
<dbReference type="AlphaFoldDB" id="A0A6M8EDR3"/>
<organism evidence="2 3">
    <name type="scientific">Arcobacter acticola</name>
    <dbReference type="NCBI Taxonomy" id="1849015"/>
    <lineage>
        <taxon>Bacteria</taxon>
        <taxon>Pseudomonadati</taxon>
        <taxon>Campylobacterota</taxon>
        <taxon>Epsilonproteobacteria</taxon>
        <taxon>Campylobacterales</taxon>
        <taxon>Arcobacteraceae</taxon>
        <taxon>Arcobacter</taxon>
    </lineage>
</organism>
<dbReference type="InterPro" id="IPR043519">
    <property type="entry name" value="NT_sf"/>
</dbReference>
<dbReference type="KEGG" id="paco:AACT_0195"/>